<keyword evidence="5" id="KW-0732">Signal</keyword>
<gene>
    <name evidence="7" type="ORF">Nkreftii_002389</name>
</gene>
<dbReference type="SUPFAM" id="SSF48452">
    <property type="entry name" value="TPR-like"/>
    <property type="match status" value="1"/>
</dbReference>
<evidence type="ECO:0000259" key="6">
    <source>
        <dbReference type="Pfam" id="PF05057"/>
    </source>
</evidence>
<evidence type="ECO:0000256" key="4">
    <source>
        <dbReference type="ARBA" id="ARBA00023136"/>
    </source>
</evidence>
<evidence type="ECO:0000256" key="3">
    <source>
        <dbReference type="ARBA" id="ARBA00022824"/>
    </source>
</evidence>
<dbReference type="AlphaFoldDB" id="A0A7S8FF07"/>
<dbReference type="GO" id="GO:0016020">
    <property type="term" value="C:membrane"/>
    <property type="evidence" value="ECO:0007669"/>
    <property type="project" value="UniProtKB-SubCell"/>
</dbReference>
<accession>A0A7S8FF07</accession>
<keyword evidence="4" id="KW-0472">Membrane</keyword>
<dbReference type="InterPro" id="IPR029058">
    <property type="entry name" value="AB_hydrolase_fold"/>
</dbReference>
<dbReference type="InterPro" id="IPR007751">
    <property type="entry name" value="DUF676_lipase-like"/>
</dbReference>
<dbReference type="EMBL" id="CP047423">
    <property type="protein sequence ID" value="QPD04615.1"/>
    <property type="molecule type" value="Genomic_DNA"/>
</dbReference>
<sequence length="897" mass="100846">MQCLGSLWRLAVAVSLFGLISAAGCTSTLFNQIDSLSGWRTEDLREWVRQDASRDKLIVFVHGFNSSKGTAWEEFPALLLKDDDFKEFNIQLFGYPTDLCRSTDSIRKQGELLASFLTSQFKSTQPKYRQVSLVGHSMGGLVILHALVKLERDNVQLLRDQDVKVLTFGTPYYGVENTVLAPCKSLQVEDMTVLNDALGDLAKEWDQRFNKNIAGDRKDTPQIPVYAFYGTKDRFISKTSACGYSQTLCESVDGDHYSIVKPRNRDHLAYQKLSDLVRTPKVPATPENKIGIWIARLTGDDGTHSAQRDLARRLEDYIPREEPELQGLVEIRELPADVVGNTIEEKEIEAKRLGTIYHASIVIWGDVTGPYFHPRIKLVKPDHLRTKTILLPGSEIYQTSQMTTLPENVTAPSQKLKSPLQMARFVFALISLNQRHWTTAARQLDKLMTEGFKSGVRTADIDLAAGFANLNIYLTSGSIQLLDNARGKYESALDSYKQDDDSPNYLIAQNDLGLIYLFYADRGMDSKKHFPLAASTLSDVASRHMELQNWDGYAKARSNLGLVYMLSAVQGVTPKDNLQKALYALSDAALQFNDQQNWEDYAIVQVNLGSTFRLLAEYGLGPKDDTLSASAPGENLKKSEEALLDATNRYTELQNWNGYAMAQNNLGLTYQSFAQHQMDPVRNLMKAEEAILNAAFTYKEEQNLANYALTQMNIGINYTLLAQQNLQPRENLQTAMDILLKVAQRHKEQENWPAYAKAQMVLGVTYRALLLINNDPETNLKKAIKSLQDASARFKAQEHWSGYAAAQASLAESYQLLASRGVSPKANRQKSIDALCEAARVSKDQDNLLMYDRIRENLRFILWYHGYSRSTVMPIVNLLHSVESLCHAELPRAGAQN</sequence>
<feature type="chain" id="PRO_5032601539" description="DUF676 domain-containing protein" evidence="5">
    <location>
        <begin position="23"/>
        <end position="897"/>
    </location>
</feature>
<dbReference type="Pfam" id="PF05057">
    <property type="entry name" value="DUF676"/>
    <property type="match status" value="1"/>
</dbReference>
<feature type="domain" description="DUF676" evidence="6">
    <location>
        <begin position="54"/>
        <end position="176"/>
    </location>
</feature>
<organism evidence="7 8">
    <name type="scientific">Candidatus Nitrospira kreftii</name>
    <dbReference type="NCBI Taxonomy" id="2652173"/>
    <lineage>
        <taxon>Bacteria</taxon>
        <taxon>Pseudomonadati</taxon>
        <taxon>Nitrospirota</taxon>
        <taxon>Nitrospiria</taxon>
        <taxon>Nitrospirales</taxon>
        <taxon>Nitrospiraceae</taxon>
        <taxon>Nitrospira</taxon>
    </lineage>
</organism>
<evidence type="ECO:0000313" key="8">
    <source>
        <dbReference type="Proteomes" id="UP000593737"/>
    </source>
</evidence>
<dbReference type="KEGG" id="nkf:Nkreftii_002389"/>
<proteinExistence type="predicted"/>
<dbReference type="InterPro" id="IPR052374">
    <property type="entry name" value="SERAC1"/>
</dbReference>
<dbReference type="SUPFAM" id="SSF53474">
    <property type="entry name" value="alpha/beta-Hydrolases"/>
    <property type="match status" value="1"/>
</dbReference>
<name>A0A7S8FF07_9BACT</name>
<dbReference type="InterPro" id="IPR011990">
    <property type="entry name" value="TPR-like_helical_dom_sf"/>
</dbReference>
<comment type="subcellular location">
    <subcellularLocation>
        <location evidence="1">Endoplasmic reticulum</location>
    </subcellularLocation>
    <subcellularLocation>
        <location evidence="2">Membrane</location>
    </subcellularLocation>
</comment>
<feature type="signal peptide" evidence="5">
    <location>
        <begin position="1"/>
        <end position="22"/>
    </location>
</feature>
<evidence type="ECO:0000256" key="5">
    <source>
        <dbReference type="SAM" id="SignalP"/>
    </source>
</evidence>
<evidence type="ECO:0000256" key="1">
    <source>
        <dbReference type="ARBA" id="ARBA00004240"/>
    </source>
</evidence>
<dbReference type="Proteomes" id="UP000593737">
    <property type="component" value="Chromosome"/>
</dbReference>
<evidence type="ECO:0000313" key="7">
    <source>
        <dbReference type="EMBL" id="QPD04615.1"/>
    </source>
</evidence>
<protein>
    <recommendedName>
        <fullName evidence="6">DUF676 domain-containing protein</fullName>
    </recommendedName>
</protein>
<dbReference type="Gene3D" id="3.40.50.1820">
    <property type="entry name" value="alpha/beta hydrolase"/>
    <property type="match status" value="1"/>
</dbReference>
<keyword evidence="3" id="KW-0256">Endoplasmic reticulum</keyword>
<dbReference type="PANTHER" id="PTHR48182:SF2">
    <property type="entry name" value="PROTEIN SERAC1"/>
    <property type="match status" value="1"/>
</dbReference>
<dbReference type="PANTHER" id="PTHR48182">
    <property type="entry name" value="PROTEIN SERAC1"/>
    <property type="match status" value="1"/>
</dbReference>
<evidence type="ECO:0000256" key="2">
    <source>
        <dbReference type="ARBA" id="ARBA00004370"/>
    </source>
</evidence>
<reference evidence="7 8" key="1">
    <citation type="journal article" date="2020" name="ISME J.">
        <title>Enrichment and physiological characterization of a novel comammox Nitrospira indicates ammonium inhibition of complete nitrification.</title>
        <authorList>
            <person name="Sakoula D."/>
            <person name="Koch H."/>
            <person name="Frank J."/>
            <person name="Jetten M.S.M."/>
            <person name="van Kessel M.A.H.J."/>
            <person name="Lucker S."/>
        </authorList>
    </citation>
    <scope>NUCLEOTIDE SEQUENCE [LARGE SCALE GENOMIC DNA]</scope>
    <source>
        <strain evidence="7">Comreactor17</strain>
    </source>
</reference>